<dbReference type="CDD" id="cd12823">
    <property type="entry name" value="Mrs2_Mfm1p-like"/>
    <property type="match status" value="1"/>
</dbReference>
<comment type="function">
    <text evidence="12">High-conductance magnesium-selective channel that mediates the influx of magnesium into the mitochondrial matrix. Essential for the splicing of mRNA group II introns in mitochondria by affecting mitochondrial magnesium concentrations, which are critical for group II intron splicing. It also suppresses a variety of mitochondrial intron mutations and its absence may disturb the assembly of mitochondrial membrane complexes.</text>
</comment>
<evidence type="ECO:0000256" key="11">
    <source>
        <dbReference type="ARBA" id="ARBA00023136"/>
    </source>
</evidence>
<keyword evidence="5 14" id="KW-0999">Mitochondrion inner membrane</keyword>
<proteinExistence type="inferred from homology"/>
<dbReference type="InterPro" id="IPR039204">
    <property type="entry name" value="MRS2-like"/>
</dbReference>
<dbReference type="Gene3D" id="2.40.128.330">
    <property type="match status" value="1"/>
</dbReference>
<evidence type="ECO:0000256" key="2">
    <source>
        <dbReference type="ARBA" id="ARBA00009765"/>
    </source>
</evidence>
<keyword evidence="9 14" id="KW-0406">Ion transport</keyword>
<reference evidence="16" key="1">
    <citation type="submission" date="2016-03" db="EMBL/GenBank/DDBJ databases">
        <authorList>
            <person name="Devillers H."/>
        </authorList>
    </citation>
    <scope>NUCLEOTIDE SEQUENCE [LARGE SCALE GENOMIC DNA]</scope>
</reference>
<evidence type="ECO:0000313" key="16">
    <source>
        <dbReference type="Proteomes" id="UP000191024"/>
    </source>
</evidence>
<dbReference type="PANTHER" id="PTHR13890">
    <property type="entry name" value="RNA SPLICING PROTEIN MRS2, MITOCHONDRIAL"/>
    <property type="match status" value="1"/>
</dbReference>
<dbReference type="InterPro" id="IPR045863">
    <property type="entry name" value="CorA_TM1_TM2"/>
</dbReference>
<evidence type="ECO:0000256" key="12">
    <source>
        <dbReference type="ARBA" id="ARBA00046105"/>
    </source>
</evidence>
<feature type="transmembrane region" description="Helical" evidence="14">
    <location>
        <begin position="301"/>
        <end position="319"/>
    </location>
</feature>
<dbReference type="Proteomes" id="UP000191024">
    <property type="component" value="Chromosome F"/>
</dbReference>
<gene>
    <name evidence="15" type="ORF">LAMI_0F06216G</name>
</gene>
<keyword evidence="4 14" id="KW-0812">Transmembrane</keyword>
<accession>A0A1G4JZ23</accession>
<organism evidence="15 16">
    <name type="scientific">Lachancea mirantina</name>
    <dbReference type="NCBI Taxonomy" id="1230905"/>
    <lineage>
        <taxon>Eukaryota</taxon>
        <taxon>Fungi</taxon>
        <taxon>Dikarya</taxon>
        <taxon>Ascomycota</taxon>
        <taxon>Saccharomycotina</taxon>
        <taxon>Saccharomycetes</taxon>
        <taxon>Saccharomycetales</taxon>
        <taxon>Saccharomycetaceae</taxon>
        <taxon>Lachancea</taxon>
    </lineage>
</organism>
<evidence type="ECO:0000256" key="8">
    <source>
        <dbReference type="ARBA" id="ARBA00022989"/>
    </source>
</evidence>
<keyword evidence="8 14" id="KW-1133">Transmembrane helix</keyword>
<keyword evidence="16" id="KW-1185">Reference proteome</keyword>
<name>A0A1G4JZ23_9SACH</name>
<comment type="subunit">
    <text evidence="13">Homopentamer. Forms homooligomers. Interacts with MFM1.</text>
</comment>
<evidence type="ECO:0000256" key="1">
    <source>
        <dbReference type="ARBA" id="ARBA00004448"/>
    </source>
</evidence>
<dbReference type="GO" id="GO:0015095">
    <property type="term" value="F:magnesium ion transmembrane transporter activity"/>
    <property type="evidence" value="ECO:0007669"/>
    <property type="project" value="UniProtKB-ARBA"/>
</dbReference>
<dbReference type="EMBL" id="LT598467">
    <property type="protein sequence ID" value="SCU96340.1"/>
    <property type="molecule type" value="Genomic_DNA"/>
</dbReference>
<feature type="transmembrane region" description="Helical" evidence="14">
    <location>
        <begin position="331"/>
        <end position="352"/>
    </location>
</feature>
<evidence type="ECO:0000313" key="15">
    <source>
        <dbReference type="EMBL" id="SCU96340.1"/>
    </source>
</evidence>
<comment type="subcellular location">
    <subcellularLocation>
        <location evidence="1 14">Mitochondrion inner membrane</location>
        <topology evidence="1 14">Multi-pass membrane protein</topology>
    </subcellularLocation>
</comment>
<evidence type="ECO:0000256" key="5">
    <source>
        <dbReference type="ARBA" id="ARBA00022792"/>
    </source>
</evidence>
<evidence type="ECO:0000256" key="13">
    <source>
        <dbReference type="ARBA" id="ARBA00046701"/>
    </source>
</evidence>
<evidence type="ECO:0000256" key="7">
    <source>
        <dbReference type="ARBA" id="ARBA00022946"/>
    </source>
</evidence>
<sequence>MLLRTPRSFISHLRPLRHPRLASTQRLNVDVTPSVLSLKPITPNDAYVSCTIFNKNGDVTAVSRRFPKWSFLRDHSLYPRDLRKIDTSSVDVIPSIVVKPTCILVNLLYIKALVQKDSVFVFDTSNPEAAMKLGVFVYDLESKLSMPATSHITQPYEHRALESILMNVTTSLETEYKQHYSQCGMILNELEDEINRDKLRDLLINSKNLTAFYQKSLLVRDVLDELLDSDEDLAQMHLSSPKSVDDNFSDVEMLLETYYKQCDEYVHQSETLIRDIKSTEEIVNIILDANRNALMLFELKVTIYTLGFTIATLVPAFYGMNLKNFIEESNWGFFGVTVFSIASALALTWSNLKSLRSVRKLTMMNYYSGNHGKHLSEPSKIIKNGHVGSPRHQWMRSARTLWFGSGYPVRDGRDRELIWKWLLGDTKK</sequence>
<keyword evidence="11 14" id="KW-0472">Membrane</keyword>
<dbReference type="PANTHER" id="PTHR13890:SF27">
    <property type="entry name" value="MAGNESIUM TRANSPORTER MRS2, MITOCHONDRIAL"/>
    <property type="match status" value="1"/>
</dbReference>
<evidence type="ECO:0000256" key="9">
    <source>
        <dbReference type="ARBA" id="ARBA00023065"/>
    </source>
</evidence>
<dbReference type="FunFam" id="2.40.128.330:FF:000005">
    <property type="entry name" value="Magnesium transporter MRS2, mitochondrial"/>
    <property type="match status" value="1"/>
</dbReference>
<keyword evidence="3 14" id="KW-0813">Transport</keyword>
<keyword evidence="6 14" id="KW-0460">Magnesium</keyword>
<dbReference type="Gene3D" id="1.20.58.340">
    <property type="entry name" value="Magnesium transport protein CorA, transmembrane region"/>
    <property type="match status" value="1"/>
</dbReference>
<protein>
    <recommendedName>
        <fullName evidence="14">Magnesium transporter</fullName>
    </recommendedName>
</protein>
<keyword evidence="7" id="KW-0809">Transit peptide</keyword>
<comment type="similarity">
    <text evidence="2 14">Belongs to the CorA metal ion transporter (MIT) (TC 1.A.35) family.</text>
</comment>
<dbReference type="OrthoDB" id="10251508at2759"/>
<dbReference type="GO" id="GO:0045016">
    <property type="term" value="P:mitochondrial magnesium ion transmembrane transport"/>
    <property type="evidence" value="ECO:0007669"/>
    <property type="project" value="TreeGrafter"/>
</dbReference>
<dbReference type="GO" id="GO:0005743">
    <property type="term" value="C:mitochondrial inner membrane"/>
    <property type="evidence" value="ECO:0007669"/>
    <property type="project" value="UniProtKB-SubCell"/>
</dbReference>
<evidence type="ECO:0000256" key="4">
    <source>
        <dbReference type="ARBA" id="ARBA00022692"/>
    </source>
</evidence>
<evidence type="ECO:0000256" key="3">
    <source>
        <dbReference type="ARBA" id="ARBA00022448"/>
    </source>
</evidence>
<dbReference type="SUPFAM" id="SSF144083">
    <property type="entry name" value="Magnesium transport protein CorA, transmembrane region"/>
    <property type="match status" value="1"/>
</dbReference>
<dbReference type="Pfam" id="PF22099">
    <property type="entry name" value="MRS2-like"/>
    <property type="match status" value="1"/>
</dbReference>
<keyword evidence="10" id="KW-0496">Mitochondrion</keyword>
<evidence type="ECO:0000256" key="14">
    <source>
        <dbReference type="RuleBase" id="RU366042"/>
    </source>
</evidence>
<dbReference type="FunFam" id="1.20.58.340:FF:000005">
    <property type="entry name" value="Inner membrane magnesium transporter MRS2"/>
    <property type="match status" value="1"/>
</dbReference>
<evidence type="ECO:0000256" key="10">
    <source>
        <dbReference type="ARBA" id="ARBA00023128"/>
    </source>
</evidence>
<evidence type="ECO:0000256" key="6">
    <source>
        <dbReference type="ARBA" id="ARBA00022842"/>
    </source>
</evidence>
<dbReference type="AlphaFoldDB" id="A0A1G4JZ23"/>